<dbReference type="CDD" id="cd04301">
    <property type="entry name" value="NAT_SF"/>
    <property type="match status" value="1"/>
</dbReference>
<sequence>MTKSAVTFDTISEHPEFKATIVDWYYHQWGKRDPNNSLESYTTKLDDLLANGGIPVSVVGVQDGELVATAHLRLNEIPSFENYEFWLGGVYVHPSRRASGVASQLVKQMIAEAKQLGIETLYLQTENLTGGLYAKLGWEKRHQLNNKGVEVIVMAKELSSDA</sequence>
<feature type="domain" description="N-acetyltransferase" evidence="3">
    <location>
        <begin position="6"/>
        <end position="159"/>
    </location>
</feature>
<evidence type="ECO:0000256" key="2">
    <source>
        <dbReference type="ARBA" id="ARBA00023315"/>
    </source>
</evidence>
<dbReference type="EMBL" id="CP033577">
    <property type="protein sequence ID" value="AYV19934.1"/>
    <property type="molecule type" value="Genomic_DNA"/>
</dbReference>
<dbReference type="Pfam" id="PF00583">
    <property type="entry name" value="Acetyltransf_1"/>
    <property type="match status" value="1"/>
</dbReference>
<dbReference type="PROSITE" id="PS51186">
    <property type="entry name" value="GNAT"/>
    <property type="match status" value="1"/>
</dbReference>
<dbReference type="InterPro" id="IPR050832">
    <property type="entry name" value="Bact_Acetyltransf"/>
</dbReference>
<keyword evidence="1 4" id="KW-0808">Transferase</keyword>
<dbReference type="GO" id="GO:0016747">
    <property type="term" value="F:acyltransferase activity, transferring groups other than amino-acyl groups"/>
    <property type="evidence" value="ECO:0007669"/>
    <property type="project" value="InterPro"/>
</dbReference>
<dbReference type="Gene3D" id="3.40.630.30">
    <property type="match status" value="1"/>
</dbReference>
<gene>
    <name evidence="4" type="ORF">ECB94_00875</name>
</gene>
<dbReference type="InterPro" id="IPR016181">
    <property type="entry name" value="Acyl_CoA_acyltransferase"/>
</dbReference>
<accession>A0A3G4V597</accession>
<evidence type="ECO:0000256" key="1">
    <source>
        <dbReference type="ARBA" id="ARBA00022679"/>
    </source>
</evidence>
<reference evidence="4 5" key="1">
    <citation type="submission" date="2018-11" db="EMBL/GenBank/DDBJ databases">
        <title>Complete Genome Sequence of Vbrio mediterranei 117-T6: a Potential Pathogen Bacteria Isolated from the Conchocelis of Pyropia.</title>
        <authorList>
            <person name="Liu Q."/>
        </authorList>
    </citation>
    <scope>NUCLEOTIDE SEQUENCE [LARGE SCALE GENOMIC DNA]</scope>
    <source>
        <strain evidence="4 5">117-T6</strain>
    </source>
</reference>
<dbReference type="SUPFAM" id="SSF55729">
    <property type="entry name" value="Acyl-CoA N-acyltransferases (Nat)"/>
    <property type="match status" value="1"/>
</dbReference>
<dbReference type="AlphaFoldDB" id="A0A3G4V597"/>
<dbReference type="PANTHER" id="PTHR43877">
    <property type="entry name" value="AMINOALKYLPHOSPHONATE N-ACETYLTRANSFERASE-RELATED-RELATED"/>
    <property type="match status" value="1"/>
</dbReference>
<evidence type="ECO:0000313" key="5">
    <source>
        <dbReference type="Proteomes" id="UP000279760"/>
    </source>
</evidence>
<name>A0A3G4V597_9VIBR</name>
<dbReference type="Proteomes" id="UP000279760">
    <property type="component" value="Chromosome 1"/>
</dbReference>
<dbReference type="RefSeq" id="WP_124939756.1">
    <property type="nucleotide sequence ID" value="NZ_CP033577.1"/>
</dbReference>
<keyword evidence="2" id="KW-0012">Acyltransferase</keyword>
<proteinExistence type="predicted"/>
<evidence type="ECO:0000313" key="4">
    <source>
        <dbReference type="EMBL" id="AYV19934.1"/>
    </source>
</evidence>
<dbReference type="InterPro" id="IPR000182">
    <property type="entry name" value="GNAT_dom"/>
</dbReference>
<dbReference type="PANTHER" id="PTHR43877:SF1">
    <property type="entry name" value="ACETYLTRANSFERASE"/>
    <property type="match status" value="1"/>
</dbReference>
<protein>
    <submittedName>
        <fullName evidence="4">GNAT family N-acetyltransferase</fullName>
    </submittedName>
</protein>
<organism evidence="4 5">
    <name type="scientific">Vibrio mediterranei</name>
    <dbReference type="NCBI Taxonomy" id="689"/>
    <lineage>
        <taxon>Bacteria</taxon>
        <taxon>Pseudomonadati</taxon>
        <taxon>Pseudomonadota</taxon>
        <taxon>Gammaproteobacteria</taxon>
        <taxon>Vibrionales</taxon>
        <taxon>Vibrionaceae</taxon>
        <taxon>Vibrio</taxon>
    </lineage>
</organism>
<evidence type="ECO:0000259" key="3">
    <source>
        <dbReference type="PROSITE" id="PS51186"/>
    </source>
</evidence>